<feature type="domain" description="C2H2-type" evidence="8">
    <location>
        <begin position="440"/>
        <end position="462"/>
    </location>
</feature>
<feature type="region of interest" description="Disordered" evidence="7">
    <location>
        <begin position="232"/>
        <end position="254"/>
    </location>
</feature>
<evidence type="ECO:0000256" key="2">
    <source>
        <dbReference type="ARBA" id="ARBA00022723"/>
    </source>
</evidence>
<evidence type="ECO:0000256" key="4">
    <source>
        <dbReference type="ARBA" id="ARBA00022771"/>
    </source>
</evidence>
<evidence type="ECO:0000256" key="3">
    <source>
        <dbReference type="ARBA" id="ARBA00022737"/>
    </source>
</evidence>
<dbReference type="InterPro" id="IPR003604">
    <property type="entry name" value="Matrin/U1-like-C_Znf_C2H2"/>
</dbReference>
<keyword evidence="2" id="KW-0479">Metal-binding</keyword>
<dbReference type="SUPFAM" id="SSF57667">
    <property type="entry name" value="beta-beta-alpha zinc fingers"/>
    <property type="match status" value="4"/>
</dbReference>
<gene>
    <name evidence="10" type="primary">LOC106807182</name>
</gene>
<evidence type="ECO:0000259" key="8">
    <source>
        <dbReference type="PROSITE" id="PS00028"/>
    </source>
</evidence>
<dbReference type="RefSeq" id="XP_014664942.1">
    <property type="nucleotide sequence ID" value="XM_014809456.1"/>
</dbReference>
<feature type="region of interest" description="Disordered" evidence="7">
    <location>
        <begin position="361"/>
        <end position="423"/>
    </location>
</feature>
<evidence type="ECO:0000256" key="6">
    <source>
        <dbReference type="ARBA" id="ARBA00023242"/>
    </source>
</evidence>
<evidence type="ECO:0000256" key="7">
    <source>
        <dbReference type="SAM" id="MobiDB-lite"/>
    </source>
</evidence>
<dbReference type="SMART" id="SM00451">
    <property type="entry name" value="ZnF_U1"/>
    <property type="match status" value="4"/>
</dbReference>
<dbReference type="SMART" id="SM00355">
    <property type="entry name" value="ZnF_C2H2"/>
    <property type="match status" value="4"/>
</dbReference>
<reference evidence="10" key="1">
    <citation type="submission" date="2025-08" db="UniProtKB">
        <authorList>
            <consortium name="RefSeq"/>
        </authorList>
    </citation>
    <scope>IDENTIFICATION</scope>
</reference>
<dbReference type="InterPro" id="IPR036236">
    <property type="entry name" value="Znf_C2H2_sf"/>
</dbReference>
<protein>
    <submittedName>
        <fullName evidence="10">Zinc finger protein 385B-like</fullName>
    </submittedName>
</protein>
<evidence type="ECO:0000256" key="5">
    <source>
        <dbReference type="ARBA" id="ARBA00022833"/>
    </source>
</evidence>
<dbReference type="Pfam" id="PF12874">
    <property type="entry name" value="zf-met"/>
    <property type="match status" value="3"/>
</dbReference>
<accession>A0ABM1DYC1</accession>
<dbReference type="Gene3D" id="3.30.160.60">
    <property type="entry name" value="Classic Zinc Finger"/>
    <property type="match status" value="4"/>
</dbReference>
<sequence>MVVPVVSHIFYSGGSTYYVPPEGTLTAVPVIPQGALAPMGQLPSPFPPSAGAVCMSASGKIPGFPSPAQRPSFYHFCCICNSELNSCKQAIAHCNGKRHRRRQKKLINATGDSQGCSSGGSYPDMSCVSPTNCQFVPGSVATSGLNMTTPSFGNSQAAAAYVYNFTGSYGPPPAPAAPAGYSAPYNTCDTYFTTLTSPTPSGYYSAASYQGSGGGGSVSSYLSGLQTGASGSSQSLLSPASGSDGGSDSSRAGSADLQATCVDPVTKAVIDNVMGKKFAKKRAPSATCDVCHLSFNSGSQLDAHMTGAKHNKRLRSMKILVEKVGESVTANAIVQDGEQGKQVLCCDLCKISVNSPLQLQAHNSGTKHKQRTTGKEIKTEEGDECEDVAMSNAEKTNNENSSSDANTPSSTAPPSAIGSSNSVDATKFASPTNKAGKFFCQICDVTVNSEIQLQQHTASKRHQDKQAGRPGKPKFKPRFYSNRSKVEGGTKRCASPRLDLQTTFIKHDVML</sequence>
<dbReference type="PROSITE" id="PS00028">
    <property type="entry name" value="ZINC_FINGER_C2H2_1"/>
    <property type="match status" value="2"/>
</dbReference>
<evidence type="ECO:0000313" key="10">
    <source>
        <dbReference type="RefSeq" id="XP_014664942.1"/>
    </source>
</evidence>
<keyword evidence="4" id="KW-0863">Zinc-finger</keyword>
<dbReference type="PANTHER" id="PTHR23067">
    <property type="entry name" value="DOUBLE-STRANDED RNA-BINDING ZINC FINGER PROTEIN"/>
    <property type="match status" value="1"/>
</dbReference>
<dbReference type="GeneID" id="106807182"/>
<comment type="subcellular location">
    <subcellularLocation>
        <location evidence="1">Nucleus</location>
    </subcellularLocation>
</comment>
<feature type="domain" description="C2H2-type" evidence="8">
    <location>
        <begin position="288"/>
        <end position="310"/>
    </location>
</feature>
<dbReference type="InterPro" id="IPR013087">
    <property type="entry name" value="Znf_C2H2_type"/>
</dbReference>
<dbReference type="PANTHER" id="PTHR23067:SF14">
    <property type="entry name" value="C2H2-TYPE DOMAIN-CONTAINING PROTEIN"/>
    <property type="match status" value="1"/>
</dbReference>
<evidence type="ECO:0000313" key="9">
    <source>
        <dbReference type="Proteomes" id="UP000695022"/>
    </source>
</evidence>
<feature type="region of interest" description="Disordered" evidence="7">
    <location>
        <begin position="455"/>
        <end position="492"/>
    </location>
</feature>
<organism evidence="9 10">
    <name type="scientific">Priapulus caudatus</name>
    <name type="common">Priapulid worm</name>
    <dbReference type="NCBI Taxonomy" id="37621"/>
    <lineage>
        <taxon>Eukaryota</taxon>
        <taxon>Metazoa</taxon>
        <taxon>Ecdysozoa</taxon>
        <taxon>Scalidophora</taxon>
        <taxon>Priapulida</taxon>
        <taxon>Priapulimorpha</taxon>
        <taxon>Priapulimorphida</taxon>
        <taxon>Priapulidae</taxon>
        <taxon>Priapulus</taxon>
    </lineage>
</organism>
<evidence type="ECO:0000256" key="1">
    <source>
        <dbReference type="ARBA" id="ARBA00004123"/>
    </source>
</evidence>
<keyword evidence="5" id="KW-0862">Zinc</keyword>
<feature type="compositionally biased region" description="Polar residues" evidence="7">
    <location>
        <begin position="393"/>
        <end position="423"/>
    </location>
</feature>
<proteinExistence type="predicted"/>
<keyword evidence="9" id="KW-1185">Reference proteome</keyword>
<name>A0ABM1DYC1_PRICU</name>
<keyword evidence="6" id="KW-0539">Nucleus</keyword>
<keyword evidence="3" id="KW-0677">Repeat</keyword>
<dbReference type="Proteomes" id="UP000695022">
    <property type="component" value="Unplaced"/>
</dbReference>
<dbReference type="InterPro" id="IPR051845">
    <property type="entry name" value="Znf385"/>
</dbReference>